<evidence type="ECO:0000259" key="6">
    <source>
        <dbReference type="PROSITE" id="PS50850"/>
    </source>
</evidence>
<dbReference type="InterPro" id="IPR036259">
    <property type="entry name" value="MFS_trans_sf"/>
</dbReference>
<sequence length="525" mass="59368">MAENTVTGEKTRSLEFDDIFEHVSSFGKYQKILYFSTLLFVFPVTNQFSLLVFGFGTPKFQCVTPNVTCEARKCCDGCHAYEFMGPFQSTVSEWNLICDRAFLGATIQSCYFTGMLVGSLVTGIISDAWGRKKCIFLCNAIMLISGFASAFVYSIPLFAVLRFMVGFGLTGVMLSLYIYGMELVGPNTRTAAGNITYFYYNGFQLLFVLIAYFERDWRNLSLICSVPAALLFPFWKLIPESTRWLIAHDRLDEAQSIIEAFGSKDEKPLDSEAIRSLLEGVRREQIEREKTAKKYTLIHMFRAPKLRKWTAIICYQWFVVALVSFGMFIFVSQLVGDLYVNYVVMEIITIVRIPVTWILYLKFGRRICHGIIMILVGVIFLLVLLVHKDSDVATTVLSLFGYLLIDCTWTSIYLMTSELFPTVLRNSCQGTGSTSARIGGILAPYVVLMSQLPGLSIVFPVVIFGAVATLAGILMYWIPETLFSPMHQTMEEAEAAEDDYGIPYCGKKIELRRRKKANDVKVVYL</sequence>
<dbReference type="InterPro" id="IPR020846">
    <property type="entry name" value="MFS_dom"/>
</dbReference>
<feature type="transmembrane region" description="Helical" evidence="5">
    <location>
        <begin position="338"/>
        <end position="360"/>
    </location>
</feature>
<dbReference type="GO" id="GO:0022857">
    <property type="term" value="F:transmembrane transporter activity"/>
    <property type="evidence" value="ECO:0007669"/>
    <property type="project" value="InterPro"/>
</dbReference>
<evidence type="ECO:0000313" key="8">
    <source>
        <dbReference type="Proteomes" id="UP000225706"/>
    </source>
</evidence>
<dbReference type="Pfam" id="PF00083">
    <property type="entry name" value="Sugar_tr"/>
    <property type="match status" value="1"/>
</dbReference>
<proteinExistence type="predicted"/>
<evidence type="ECO:0000256" key="5">
    <source>
        <dbReference type="SAM" id="Phobius"/>
    </source>
</evidence>
<feature type="domain" description="Major facilitator superfamily (MFS) profile" evidence="6">
    <location>
        <begin position="42"/>
        <end position="483"/>
    </location>
</feature>
<feature type="transmembrane region" description="Helical" evidence="5">
    <location>
        <begin position="191"/>
        <end position="213"/>
    </location>
</feature>
<feature type="transmembrane region" description="Helical" evidence="5">
    <location>
        <begin position="392"/>
        <end position="414"/>
    </location>
</feature>
<keyword evidence="8" id="KW-1185">Reference proteome</keyword>
<gene>
    <name evidence="7" type="primary">Orct</name>
    <name evidence="7" type="ORF">AWC38_SpisGene10588</name>
</gene>
<feature type="transmembrane region" description="Helical" evidence="5">
    <location>
        <begin position="32"/>
        <end position="55"/>
    </location>
</feature>
<dbReference type="EMBL" id="LSMT01000166">
    <property type="protein sequence ID" value="PFX24823.1"/>
    <property type="molecule type" value="Genomic_DNA"/>
</dbReference>
<evidence type="ECO:0000256" key="2">
    <source>
        <dbReference type="ARBA" id="ARBA00022692"/>
    </source>
</evidence>
<evidence type="ECO:0000313" key="7">
    <source>
        <dbReference type="EMBL" id="PFX24823.1"/>
    </source>
</evidence>
<keyword evidence="3 5" id="KW-1133">Transmembrane helix</keyword>
<dbReference type="PROSITE" id="PS50850">
    <property type="entry name" value="MFS"/>
    <property type="match status" value="1"/>
</dbReference>
<dbReference type="CDD" id="cd17317">
    <property type="entry name" value="MFS_SLC22"/>
    <property type="match status" value="1"/>
</dbReference>
<evidence type="ECO:0000256" key="4">
    <source>
        <dbReference type="ARBA" id="ARBA00023136"/>
    </source>
</evidence>
<dbReference type="SUPFAM" id="SSF103473">
    <property type="entry name" value="MFS general substrate transporter"/>
    <property type="match status" value="1"/>
</dbReference>
<comment type="caution">
    <text evidence="7">The sequence shown here is derived from an EMBL/GenBank/DDBJ whole genome shotgun (WGS) entry which is preliminary data.</text>
</comment>
<keyword evidence="2 5" id="KW-0812">Transmembrane</keyword>
<comment type="subcellular location">
    <subcellularLocation>
        <location evidence="1">Membrane</location>
        <topology evidence="1">Multi-pass membrane protein</topology>
    </subcellularLocation>
</comment>
<feature type="transmembrane region" description="Helical" evidence="5">
    <location>
        <begin position="134"/>
        <end position="153"/>
    </location>
</feature>
<evidence type="ECO:0000256" key="3">
    <source>
        <dbReference type="ARBA" id="ARBA00022989"/>
    </source>
</evidence>
<dbReference type="InterPro" id="IPR005828">
    <property type="entry name" value="MFS_sugar_transport-like"/>
</dbReference>
<accession>A0A2B4S706</accession>
<evidence type="ECO:0000256" key="1">
    <source>
        <dbReference type="ARBA" id="ARBA00004141"/>
    </source>
</evidence>
<feature type="transmembrane region" description="Helical" evidence="5">
    <location>
        <begin position="458"/>
        <end position="478"/>
    </location>
</feature>
<feature type="transmembrane region" description="Helical" evidence="5">
    <location>
        <begin position="309"/>
        <end position="332"/>
    </location>
</feature>
<dbReference type="AlphaFoldDB" id="A0A2B4S706"/>
<name>A0A2B4S706_STYPI</name>
<reference evidence="8" key="1">
    <citation type="journal article" date="2017" name="bioRxiv">
        <title>Comparative analysis of the genomes of Stylophora pistillata and Acropora digitifera provides evidence for extensive differences between species of corals.</title>
        <authorList>
            <person name="Voolstra C.R."/>
            <person name="Li Y."/>
            <person name="Liew Y.J."/>
            <person name="Baumgarten S."/>
            <person name="Zoccola D."/>
            <person name="Flot J.-F."/>
            <person name="Tambutte S."/>
            <person name="Allemand D."/>
            <person name="Aranda M."/>
        </authorList>
    </citation>
    <scope>NUCLEOTIDE SEQUENCE [LARGE SCALE GENOMIC DNA]</scope>
</reference>
<dbReference type="GO" id="GO:0016020">
    <property type="term" value="C:membrane"/>
    <property type="evidence" value="ECO:0007669"/>
    <property type="project" value="UniProtKB-SubCell"/>
</dbReference>
<feature type="transmembrane region" description="Helical" evidence="5">
    <location>
        <begin position="367"/>
        <end position="386"/>
    </location>
</feature>
<dbReference type="Gene3D" id="1.20.1250.20">
    <property type="entry name" value="MFS general substrate transporter like domains"/>
    <property type="match status" value="1"/>
</dbReference>
<organism evidence="7 8">
    <name type="scientific">Stylophora pistillata</name>
    <name type="common">Smooth cauliflower coral</name>
    <dbReference type="NCBI Taxonomy" id="50429"/>
    <lineage>
        <taxon>Eukaryota</taxon>
        <taxon>Metazoa</taxon>
        <taxon>Cnidaria</taxon>
        <taxon>Anthozoa</taxon>
        <taxon>Hexacorallia</taxon>
        <taxon>Scleractinia</taxon>
        <taxon>Astrocoeniina</taxon>
        <taxon>Pocilloporidae</taxon>
        <taxon>Stylophora</taxon>
    </lineage>
</organism>
<dbReference type="STRING" id="50429.A0A2B4S706"/>
<dbReference type="Proteomes" id="UP000225706">
    <property type="component" value="Unassembled WGS sequence"/>
</dbReference>
<protein>
    <submittedName>
        <fullName evidence="7">Organic cation transporter protein</fullName>
    </submittedName>
</protein>
<feature type="transmembrane region" description="Helical" evidence="5">
    <location>
        <begin position="159"/>
        <end position="179"/>
    </location>
</feature>
<dbReference type="PANTHER" id="PTHR24064">
    <property type="entry name" value="SOLUTE CARRIER FAMILY 22 MEMBER"/>
    <property type="match status" value="1"/>
</dbReference>
<feature type="transmembrane region" description="Helical" evidence="5">
    <location>
        <begin position="101"/>
        <end position="122"/>
    </location>
</feature>
<dbReference type="OrthoDB" id="5296287at2759"/>
<keyword evidence="4 5" id="KW-0472">Membrane</keyword>